<proteinExistence type="predicted"/>
<feature type="compositionally biased region" description="Gly residues" evidence="1">
    <location>
        <begin position="87"/>
        <end position="97"/>
    </location>
</feature>
<protein>
    <submittedName>
        <fullName evidence="2">Uncharacterized protein</fullName>
    </submittedName>
</protein>
<evidence type="ECO:0000256" key="1">
    <source>
        <dbReference type="SAM" id="MobiDB-lite"/>
    </source>
</evidence>
<dbReference type="AlphaFoldDB" id="A0A8J5S399"/>
<accession>A0A8J5S399</accession>
<evidence type="ECO:0000313" key="3">
    <source>
        <dbReference type="Proteomes" id="UP000729402"/>
    </source>
</evidence>
<comment type="caution">
    <text evidence="2">The sequence shown here is derived from an EMBL/GenBank/DDBJ whole genome shotgun (WGS) entry which is preliminary data.</text>
</comment>
<feature type="region of interest" description="Disordered" evidence="1">
    <location>
        <begin position="56"/>
        <end position="97"/>
    </location>
</feature>
<keyword evidence="3" id="KW-1185">Reference proteome</keyword>
<name>A0A8J5S399_ZIZPA</name>
<gene>
    <name evidence="2" type="ORF">GUJ93_ZPchr0005g14781</name>
</gene>
<reference evidence="2" key="2">
    <citation type="submission" date="2021-02" db="EMBL/GenBank/DDBJ databases">
        <authorList>
            <person name="Kimball J.A."/>
            <person name="Haas M.W."/>
            <person name="Macchietto M."/>
            <person name="Kono T."/>
            <person name="Duquette J."/>
            <person name="Shao M."/>
        </authorList>
    </citation>
    <scope>NUCLEOTIDE SEQUENCE</scope>
    <source>
        <tissue evidence="2">Fresh leaf tissue</tissue>
    </source>
</reference>
<evidence type="ECO:0000313" key="2">
    <source>
        <dbReference type="EMBL" id="KAG8067955.1"/>
    </source>
</evidence>
<organism evidence="2 3">
    <name type="scientific">Zizania palustris</name>
    <name type="common">Northern wild rice</name>
    <dbReference type="NCBI Taxonomy" id="103762"/>
    <lineage>
        <taxon>Eukaryota</taxon>
        <taxon>Viridiplantae</taxon>
        <taxon>Streptophyta</taxon>
        <taxon>Embryophyta</taxon>
        <taxon>Tracheophyta</taxon>
        <taxon>Spermatophyta</taxon>
        <taxon>Magnoliopsida</taxon>
        <taxon>Liliopsida</taxon>
        <taxon>Poales</taxon>
        <taxon>Poaceae</taxon>
        <taxon>BOP clade</taxon>
        <taxon>Oryzoideae</taxon>
        <taxon>Oryzeae</taxon>
        <taxon>Zizaniinae</taxon>
        <taxon>Zizania</taxon>
    </lineage>
</organism>
<dbReference type="EMBL" id="JAAALK010000284">
    <property type="protein sequence ID" value="KAG8067955.1"/>
    <property type="molecule type" value="Genomic_DNA"/>
</dbReference>
<sequence length="97" mass="10480">MVDFSETNVQGWHFVGWTRHMQSFSPSDLLAWKLQLHCDEARSGVTRNRLRRDAMAAEASGQSGSQCDLADTVAGAGKEAARRADGTRGGTVQGTGR</sequence>
<dbReference type="Proteomes" id="UP000729402">
    <property type="component" value="Unassembled WGS sequence"/>
</dbReference>
<reference evidence="2" key="1">
    <citation type="journal article" date="2021" name="bioRxiv">
        <title>Whole Genome Assembly and Annotation of Northern Wild Rice, Zizania palustris L., Supports a Whole Genome Duplication in the Zizania Genus.</title>
        <authorList>
            <person name="Haas M."/>
            <person name="Kono T."/>
            <person name="Macchietto M."/>
            <person name="Millas R."/>
            <person name="McGilp L."/>
            <person name="Shao M."/>
            <person name="Duquette J."/>
            <person name="Hirsch C.N."/>
            <person name="Kimball J."/>
        </authorList>
    </citation>
    <scope>NUCLEOTIDE SEQUENCE</scope>
    <source>
        <tissue evidence="2">Fresh leaf tissue</tissue>
    </source>
</reference>